<comment type="subcellular location">
    <subcellularLocation>
        <location evidence="1">Cell membrane</location>
        <topology evidence="1">Multi-pass membrane protein</topology>
    </subcellularLocation>
</comment>
<dbReference type="PANTHER" id="PTHR30572">
    <property type="entry name" value="MEMBRANE COMPONENT OF TRANSPORTER-RELATED"/>
    <property type="match status" value="1"/>
</dbReference>
<feature type="transmembrane region" description="Helical" evidence="7">
    <location>
        <begin position="265"/>
        <end position="291"/>
    </location>
</feature>
<dbReference type="InterPro" id="IPR003838">
    <property type="entry name" value="ABC3_permease_C"/>
</dbReference>
<evidence type="ECO:0000256" key="5">
    <source>
        <dbReference type="ARBA" id="ARBA00023136"/>
    </source>
</evidence>
<dbReference type="PANTHER" id="PTHR30572:SF4">
    <property type="entry name" value="ABC TRANSPORTER PERMEASE YTRF"/>
    <property type="match status" value="1"/>
</dbReference>
<feature type="domain" description="ABC3 transporter permease C-terminal" evidence="8">
    <location>
        <begin position="715"/>
        <end position="831"/>
    </location>
</feature>
<comment type="caution">
    <text evidence="10">The sequence shown here is derived from an EMBL/GenBank/DDBJ whole genome shotgun (WGS) entry which is preliminary data.</text>
</comment>
<dbReference type="InterPro" id="IPR025857">
    <property type="entry name" value="MacB_PCD"/>
</dbReference>
<evidence type="ECO:0000256" key="4">
    <source>
        <dbReference type="ARBA" id="ARBA00022989"/>
    </source>
</evidence>
<evidence type="ECO:0000313" key="11">
    <source>
        <dbReference type="Proteomes" id="UP000222106"/>
    </source>
</evidence>
<organism evidence="10 11">
    <name type="scientific">Georgenia soli</name>
    <dbReference type="NCBI Taxonomy" id="638953"/>
    <lineage>
        <taxon>Bacteria</taxon>
        <taxon>Bacillati</taxon>
        <taxon>Actinomycetota</taxon>
        <taxon>Actinomycetes</taxon>
        <taxon>Micrococcales</taxon>
        <taxon>Bogoriellaceae</taxon>
        <taxon>Georgenia</taxon>
    </lineage>
</organism>
<dbReference type="EMBL" id="PDJI01000004">
    <property type="protein sequence ID" value="PFG41088.1"/>
    <property type="molecule type" value="Genomic_DNA"/>
</dbReference>
<dbReference type="AlphaFoldDB" id="A0A2A9EQB4"/>
<feature type="transmembrane region" description="Helical" evidence="7">
    <location>
        <begin position="802"/>
        <end position="822"/>
    </location>
</feature>
<feature type="transmembrane region" description="Helical" evidence="7">
    <location>
        <begin position="312"/>
        <end position="336"/>
    </location>
</feature>
<comment type="similarity">
    <text evidence="6">Belongs to the ABC-4 integral membrane protein family.</text>
</comment>
<keyword evidence="3 7" id="KW-0812">Transmembrane</keyword>
<keyword evidence="2" id="KW-1003">Cell membrane</keyword>
<dbReference type="RefSeq" id="WP_098484901.1">
    <property type="nucleotide sequence ID" value="NZ_PDJI01000004.1"/>
</dbReference>
<dbReference type="Pfam" id="PF12704">
    <property type="entry name" value="MacB_PCD"/>
    <property type="match status" value="1"/>
</dbReference>
<dbReference type="GO" id="GO:0005886">
    <property type="term" value="C:plasma membrane"/>
    <property type="evidence" value="ECO:0007669"/>
    <property type="project" value="UniProtKB-SubCell"/>
</dbReference>
<feature type="transmembrane region" description="Helical" evidence="7">
    <location>
        <begin position="356"/>
        <end position="378"/>
    </location>
</feature>
<gene>
    <name evidence="10" type="ORF">ATJ97_3634</name>
</gene>
<evidence type="ECO:0000256" key="7">
    <source>
        <dbReference type="SAM" id="Phobius"/>
    </source>
</evidence>
<feature type="domain" description="MacB-like periplasmic core" evidence="9">
    <location>
        <begin position="17"/>
        <end position="234"/>
    </location>
</feature>
<evidence type="ECO:0000313" key="10">
    <source>
        <dbReference type="EMBL" id="PFG41088.1"/>
    </source>
</evidence>
<feature type="transmembrane region" description="Helical" evidence="7">
    <location>
        <begin position="758"/>
        <end position="782"/>
    </location>
</feature>
<protein>
    <submittedName>
        <fullName evidence="10">Putative ABC transport system permease protein</fullName>
    </submittedName>
</protein>
<proteinExistence type="inferred from homology"/>
<dbReference type="GO" id="GO:0022857">
    <property type="term" value="F:transmembrane transporter activity"/>
    <property type="evidence" value="ECO:0007669"/>
    <property type="project" value="TreeGrafter"/>
</dbReference>
<feature type="domain" description="ABC3 transporter permease C-terminal" evidence="8">
    <location>
        <begin position="268"/>
        <end position="387"/>
    </location>
</feature>
<sequence length="839" mass="85921">MRKLALRSLMAHKLRLALSGLAVVLGVAFVAGTLVFTDTLSRTFTALFESTTADVNVTAASAFDAQGPGMASGVLLPESLVDEVAGVDGVAAVAGYVQSEGVYVIGPDGKVVATGGAPGVGVGWNTDENLGMTLSDGRAPRADDEVVLDETTAEKTGYGVGDRVDVLTPGPRVEATVVGILRFGESGGLAGASLTAFEHTAAQELLARPGTVHGLSVEAADGLDDAVVAERIEEALGTGYDVTTRTEEVEAQKELLEGQLSFINIFLMVFAGVALFVGSFIILNTFAMLVAQRTRELALLRALGAGRGQVTRVVLAEALVLGFLGSTVGLFAGLGIASGLRAAFGTMGLTLDGGLVIQLTTVVASYVIGVLVTLAAAYRPARRAAKVAPVAALRDDQAMPERSLRHRAVGGSMLLLAGGAGLVAGLVQDDTTTAAALVGGGSLALLVAAIVLGPVLAGPFVRGVGAVLPRVYGPAGRLARDNALRNPRRSAATASALMVGATLVSAFSIIGASADESIGTTVDETLQADFIVSTSVGQPFSPAIAEEMRKIDGLSSVGVSRLASAQLDGEVSTFMAADEVTMAESMVLAMVDGEPTGGMLADTATAEDRGWEIGDIVQAVGVDGSERGITLVGTFEANPAVGPIVVPLEDVEQLGGDALDRWLFLEMADGADTGAVRDAAEAVLVDYPVVTVKDQAEFTQEQQAQVGQILMLINAMLVLSVLIAVLGIVNTLALSVMERTREVGLLRAVGMSRRQLRRAVRLEAVLIALFGATLGLVLGVAFGTSLVSVMEGQGISELAVPTVRLGGLVVIAGVVGVLAAVWPARRASRMPVLEAIATA</sequence>
<evidence type="ECO:0000256" key="2">
    <source>
        <dbReference type="ARBA" id="ARBA00022475"/>
    </source>
</evidence>
<dbReference type="Proteomes" id="UP000222106">
    <property type="component" value="Unassembled WGS sequence"/>
</dbReference>
<dbReference type="InterPro" id="IPR050250">
    <property type="entry name" value="Macrolide_Exporter_MacB"/>
</dbReference>
<name>A0A2A9EQB4_9MICO</name>
<evidence type="ECO:0000259" key="8">
    <source>
        <dbReference type="Pfam" id="PF02687"/>
    </source>
</evidence>
<evidence type="ECO:0000256" key="3">
    <source>
        <dbReference type="ARBA" id="ARBA00022692"/>
    </source>
</evidence>
<dbReference type="OrthoDB" id="9780560at2"/>
<accession>A0A2A9EQB4</accession>
<evidence type="ECO:0000259" key="9">
    <source>
        <dbReference type="Pfam" id="PF12704"/>
    </source>
</evidence>
<dbReference type="Pfam" id="PF02687">
    <property type="entry name" value="FtsX"/>
    <property type="match status" value="2"/>
</dbReference>
<evidence type="ECO:0000256" key="1">
    <source>
        <dbReference type="ARBA" id="ARBA00004651"/>
    </source>
</evidence>
<keyword evidence="11" id="KW-1185">Reference proteome</keyword>
<feature type="transmembrane region" description="Helical" evidence="7">
    <location>
        <begin position="490"/>
        <end position="510"/>
    </location>
</feature>
<feature type="transmembrane region" description="Helical" evidence="7">
    <location>
        <begin position="709"/>
        <end position="737"/>
    </location>
</feature>
<reference evidence="10 11" key="1">
    <citation type="submission" date="2017-10" db="EMBL/GenBank/DDBJ databases">
        <title>Sequencing the genomes of 1000 actinobacteria strains.</title>
        <authorList>
            <person name="Klenk H.-P."/>
        </authorList>
    </citation>
    <scope>NUCLEOTIDE SEQUENCE [LARGE SCALE GENOMIC DNA]</scope>
    <source>
        <strain evidence="10 11">DSM 21838</strain>
    </source>
</reference>
<keyword evidence="4 7" id="KW-1133">Transmembrane helix</keyword>
<feature type="transmembrane region" description="Helical" evidence="7">
    <location>
        <begin position="408"/>
        <end position="427"/>
    </location>
</feature>
<keyword evidence="5 7" id="KW-0472">Membrane</keyword>
<evidence type="ECO:0000256" key="6">
    <source>
        <dbReference type="ARBA" id="ARBA00038076"/>
    </source>
</evidence>